<organism evidence="2 3">
    <name type="scientific">Tepidanaerobacter acetatoxydans (strain DSM 21804 / JCM 16047 / Re1)</name>
    <dbReference type="NCBI Taxonomy" id="1209989"/>
    <lineage>
        <taxon>Bacteria</taxon>
        <taxon>Bacillati</taxon>
        <taxon>Bacillota</taxon>
        <taxon>Clostridia</taxon>
        <taxon>Thermosediminibacterales</taxon>
        <taxon>Tepidanaerobacteraceae</taxon>
        <taxon>Tepidanaerobacter</taxon>
    </lineage>
</organism>
<dbReference type="InterPro" id="IPR036178">
    <property type="entry name" value="Formintransfe-cycloase-like_sf"/>
</dbReference>
<dbReference type="EMBL" id="HF563609">
    <property type="protein sequence ID" value="CDI40429.1"/>
    <property type="molecule type" value="Genomic_DNA"/>
</dbReference>
<evidence type="ECO:0000313" key="2">
    <source>
        <dbReference type="EMBL" id="CDI40429.1"/>
    </source>
</evidence>
<accession>U4QC37</accession>
<feature type="domain" description="Cyclodeaminase/cyclohydrolase" evidence="1">
    <location>
        <begin position="11"/>
        <end position="191"/>
    </location>
</feature>
<dbReference type="Gene3D" id="1.20.120.680">
    <property type="entry name" value="Formiminotetrahydrofolate cyclodeaminase monomer, up-and-down helical bundle"/>
    <property type="match status" value="1"/>
</dbReference>
<proteinExistence type="predicted"/>
<dbReference type="AlphaFoldDB" id="U4QC37"/>
<dbReference type="GO" id="GO:0004477">
    <property type="term" value="F:methenyltetrahydrofolate cyclohydrolase activity"/>
    <property type="evidence" value="ECO:0007669"/>
    <property type="project" value="UniProtKB-EC"/>
</dbReference>
<gene>
    <name evidence="2" type="ordered locus">TEPIRE1_0602</name>
</gene>
<dbReference type="STRING" id="1209989.TepRe1_0552"/>
<dbReference type="KEGG" id="tae:TepiRe1_0602"/>
<keyword evidence="3" id="KW-1185">Reference proteome</keyword>
<dbReference type="EC" id="3.5.4.9" evidence="2"/>
<dbReference type="HOGENOM" id="CLU_088419_0_1_9"/>
<dbReference type="InterPro" id="IPR007044">
    <property type="entry name" value="Cyclodeamin/CycHdrlase"/>
</dbReference>
<sequence length="214" mass="23121">MRRTAMLIEKSCKDFVEVLSSKEPVPGGGGAAALVGAIGMALGNMVGNLTVGKKKYKDVESEVYAIMEKATKLQEALLSMVDGDAEVFGEVAKVYSMPKETHKEKEARAEAMEKALKQACTVPMDIIRTAVEAIKLQARLSEIGSIMALSDVGVGVLCLKTALLSGKLNVIINLNGIKDEDFVLKISKEMDALVEEGVKIADETYDKVEQRIKK</sequence>
<evidence type="ECO:0000313" key="3">
    <source>
        <dbReference type="Proteomes" id="UP000010802"/>
    </source>
</evidence>
<protein>
    <submittedName>
        <fullName evidence="2">Methenyltetrahydrofolate cyclohydrolase</fullName>
        <ecNumber evidence="2">3.5.4.9</ecNumber>
    </submittedName>
</protein>
<dbReference type="SUPFAM" id="SSF101262">
    <property type="entry name" value="Methenyltetrahydrofolate cyclohydrolase-like"/>
    <property type="match status" value="1"/>
</dbReference>
<dbReference type="Pfam" id="PF04961">
    <property type="entry name" value="FTCD_C"/>
    <property type="match status" value="1"/>
</dbReference>
<dbReference type="Proteomes" id="UP000010802">
    <property type="component" value="Chromosome"/>
</dbReference>
<name>U4QC37_TEPAE</name>
<keyword evidence="2" id="KW-0378">Hydrolase</keyword>
<reference evidence="3" key="1">
    <citation type="journal article" date="2013" name="Genome Announc.">
        <title>First genome sequence of a syntrophic acetate-oxidizing bacterium, Tepidanaerobacter acetatoxydans strain Re1.</title>
        <authorList>
            <person name="Manzoor S."/>
            <person name="Bongcam-Rudloff E."/>
            <person name="Schnurer A."/>
            <person name="Muller B."/>
        </authorList>
    </citation>
    <scope>NUCLEOTIDE SEQUENCE [LARGE SCALE GENOMIC DNA]</scope>
    <source>
        <strain evidence="3">Re1</strain>
    </source>
</reference>
<dbReference type="eggNOG" id="COG3404">
    <property type="taxonomic scope" value="Bacteria"/>
</dbReference>
<evidence type="ECO:0000259" key="1">
    <source>
        <dbReference type="Pfam" id="PF04961"/>
    </source>
</evidence>